<feature type="transmembrane region" description="Helical" evidence="2">
    <location>
        <begin position="202"/>
        <end position="218"/>
    </location>
</feature>
<evidence type="ECO:0000313" key="3">
    <source>
        <dbReference type="EMBL" id="MFD2025483.1"/>
    </source>
</evidence>
<keyword evidence="4" id="KW-1185">Reference proteome</keyword>
<keyword evidence="2" id="KW-1133">Transmembrane helix</keyword>
<keyword evidence="2" id="KW-0812">Transmembrane</keyword>
<evidence type="ECO:0000256" key="1">
    <source>
        <dbReference type="SAM" id="MobiDB-lite"/>
    </source>
</evidence>
<dbReference type="InterPro" id="IPR009339">
    <property type="entry name" value="DUF998"/>
</dbReference>
<feature type="transmembrane region" description="Helical" evidence="2">
    <location>
        <begin position="97"/>
        <end position="117"/>
    </location>
</feature>
<feature type="transmembrane region" description="Helical" evidence="2">
    <location>
        <begin position="170"/>
        <end position="196"/>
    </location>
</feature>
<dbReference type="Proteomes" id="UP001597338">
    <property type="component" value="Unassembled WGS sequence"/>
</dbReference>
<gene>
    <name evidence="3" type="ORF">ACFSL2_08170</name>
</gene>
<keyword evidence="2" id="KW-0472">Membrane</keyword>
<evidence type="ECO:0000313" key="4">
    <source>
        <dbReference type="Proteomes" id="UP001597338"/>
    </source>
</evidence>
<organism evidence="3 4">
    <name type="scientific">Promicromonospora aerolata</name>
    <dbReference type="NCBI Taxonomy" id="195749"/>
    <lineage>
        <taxon>Bacteria</taxon>
        <taxon>Bacillati</taxon>
        <taxon>Actinomycetota</taxon>
        <taxon>Actinomycetes</taxon>
        <taxon>Micrococcales</taxon>
        <taxon>Promicromonosporaceae</taxon>
        <taxon>Promicromonospora</taxon>
    </lineage>
</organism>
<feature type="transmembrane region" description="Helical" evidence="2">
    <location>
        <begin position="129"/>
        <end position="149"/>
    </location>
</feature>
<feature type="transmembrane region" description="Helical" evidence="2">
    <location>
        <begin position="68"/>
        <end position="85"/>
    </location>
</feature>
<sequence>MTAAAVDLGRLPDQPSAPVDPRSTRTVGWFGATALLPMVAAHVVGASVVDPVLDPISWYAFVPGGGELILAGGLVLAVLGLILTVRMYRAGLAVGPVPAAAMILFAVAMVLVGAFPTDPPGTEASLSATIHRVSAAAAFCVLPVVGLSLERSIRAPRSALPRGLRTAATALGVVVTLFLVVHLSLVFFASSGIVAFGLIERVGFVIMIAYLFLLAATIDREDLTRQPETIGSARYEAIETAELEALGAGRRLAIEPARPELTRPELTRPELIRSEAPRVLIARSETATAHQGPEAPAHALVLSGSRSADLVG</sequence>
<comment type="caution">
    <text evidence="3">The sequence shown here is derived from an EMBL/GenBank/DDBJ whole genome shotgun (WGS) entry which is preliminary data.</text>
</comment>
<evidence type="ECO:0000256" key="2">
    <source>
        <dbReference type="SAM" id="Phobius"/>
    </source>
</evidence>
<dbReference type="Pfam" id="PF06197">
    <property type="entry name" value="DUF998"/>
    <property type="match status" value="1"/>
</dbReference>
<name>A0ABW4V6N1_9MICO</name>
<feature type="region of interest" description="Disordered" evidence="1">
    <location>
        <begin position="1"/>
        <end position="22"/>
    </location>
</feature>
<feature type="transmembrane region" description="Helical" evidence="2">
    <location>
        <begin position="27"/>
        <end position="48"/>
    </location>
</feature>
<accession>A0ABW4V6N1</accession>
<dbReference type="EMBL" id="JBHUHF010000001">
    <property type="protein sequence ID" value="MFD2025483.1"/>
    <property type="molecule type" value="Genomic_DNA"/>
</dbReference>
<reference evidence="4" key="1">
    <citation type="journal article" date="2019" name="Int. J. Syst. Evol. Microbiol.">
        <title>The Global Catalogue of Microorganisms (GCM) 10K type strain sequencing project: providing services to taxonomists for standard genome sequencing and annotation.</title>
        <authorList>
            <consortium name="The Broad Institute Genomics Platform"/>
            <consortium name="The Broad Institute Genome Sequencing Center for Infectious Disease"/>
            <person name="Wu L."/>
            <person name="Ma J."/>
        </authorList>
    </citation>
    <scope>NUCLEOTIDE SEQUENCE [LARGE SCALE GENOMIC DNA]</scope>
    <source>
        <strain evidence="4">CCM 7043</strain>
    </source>
</reference>
<protein>
    <submittedName>
        <fullName evidence="3">DUF998 domain-containing protein</fullName>
    </submittedName>
</protein>
<dbReference type="RefSeq" id="WP_377197376.1">
    <property type="nucleotide sequence ID" value="NZ_JBHUHF010000001.1"/>
</dbReference>
<proteinExistence type="predicted"/>